<dbReference type="NCBIfam" id="TIGR01712">
    <property type="entry name" value="phage_N6A_met"/>
    <property type="match status" value="1"/>
</dbReference>
<proteinExistence type="predicted"/>
<keyword evidence="3" id="KW-1185">Reference proteome</keyword>
<evidence type="ECO:0008006" key="4">
    <source>
        <dbReference type="Google" id="ProtNLM"/>
    </source>
</evidence>
<comment type="caution">
    <text evidence="2">The sequence shown here is derived from an EMBL/GenBank/DDBJ whole genome shotgun (WGS) entry which is preliminary data.</text>
</comment>
<name>A0ABP7DG80_9GAMM</name>
<evidence type="ECO:0000313" key="2">
    <source>
        <dbReference type="EMBL" id="GAA3704082.1"/>
    </source>
</evidence>
<organism evidence="2 3">
    <name type="scientific">Oceanisphaera sediminis</name>
    <dbReference type="NCBI Taxonomy" id="981381"/>
    <lineage>
        <taxon>Bacteria</taxon>
        <taxon>Pseudomonadati</taxon>
        <taxon>Pseudomonadota</taxon>
        <taxon>Gammaproteobacteria</taxon>
        <taxon>Aeromonadales</taxon>
        <taxon>Aeromonadaceae</taxon>
        <taxon>Oceanisphaera</taxon>
    </lineage>
</organism>
<feature type="region of interest" description="Disordered" evidence="1">
    <location>
        <begin position="210"/>
        <end position="246"/>
    </location>
</feature>
<accession>A0ABP7DG80</accession>
<gene>
    <name evidence="2" type="ORF">GCM10022421_08620</name>
</gene>
<dbReference type="Proteomes" id="UP001501479">
    <property type="component" value="Unassembled WGS sequence"/>
</dbReference>
<sequence length="375" mass="41711">MTYHDKLQAMKADPDIKLRDIGDEWRTPDNLYWGIFQLFGPFVLDLFTDGDNAKCSRFYTAQDNSLTQPWAEHLNGGTAFANPPYSRSSYDENSQPTTGMRHIVAKAMAEREQGARVVFLIKAAPSESWWPEHADHVCWIKGRVGFDLLLWAQHLKGSSAGFGQAVAVFDKHWRGERERYIERDVLVSQGQQLMDAIELRAQQLAVAMTGPVSPESAPQSSEQVPLSPEIEPVSSELPAPAQVEPEPKTNFTPDDLYHLYLNGELKADHFPTFLTALVVIFGERDRYYLRQLRGALVAEANANTPAGDDGVNVGLSKHQLSFINAVGWSLPFYGITAPARQVAAIAQLIAEDALRATTISDVLTRFRNEAEEALA</sequence>
<dbReference type="RefSeq" id="WP_344962752.1">
    <property type="nucleotide sequence ID" value="NZ_BAABDS010000010.1"/>
</dbReference>
<evidence type="ECO:0000256" key="1">
    <source>
        <dbReference type="SAM" id="MobiDB-lite"/>
    </source>
</evidence>
<protein>
    <recommendedName>
        <fullName evidence="4">Phage N-6-adenine-methyltransferase</fullName>
    </recommendedName>
</protein>
<dbReference type="InterPro" id="IPR008593">
    <property type="entry name" value="Dam_MeTrfase"/>
</dbReference>
<evidence type="ECO:0000313" key="3">
    <source>
        <dbReference type="Proteomes" id="UP001501479"/>
    </source>
</evidence>
<dbReference type="EMBL" id="BAABDS010000010">
    <property type="protein sequence ID" value="GAA3704082.1"/>
    <property type="molecule type" value="Genomic_DNA"/>
</dbReference>
<dbReference type="Pfam" id="PF05869">
    <property type="entry name" value="Dam"/>
    <property type="match status" value="1"/>
</dbReference>
<reference evidence="3" key="1">
    <citation type="journal article" date="2019" name="Int. J. Syst. Evol. Microbiol.">
        <title>The Global Catalogue of Microorganisms (GCM) 10K type strain sequencing project: providing services to taxonomists for standard genome sequencing and annotation.</title>
        <authorList>
            <consortium name="The Broad Institute Genomics Platform"/>
            <consortium name="The Broad Institute Genome Sequencing Center for Infectious Disease"/>
            <person name="Wu L."/>
            <person name="Ma J."/>
        </authorList>
    </citation>
    <scope>NUCLEOTIDE SEQUENCE [LARGE SCALE GENOMIC DNA]</scope>
    <source>
        <strain evidence="3">JCM 17329</strain>
    </source>
</reference>